<dbReference type="Pfam" id="PF01229">
    <property type="entry name" value="Glyco_hydro_39"/>
    <property type="match status" value="1"/>
</dbReference>
<comment type="similarity">
    <text evidence="1">Belongs to the glycosyl hydrolase 39 family.</text>
</comment>
<dbReference type="SUPFAM" id="SSF51445">
    <property type="entry name" value="(Trans)glycosidases"/>
    <property type="match status" value="1"/>
</dbReference>
<gene>
    <name evidence="6" type="ORF">MMF94_11540</name>
</gene>
<dbReference type="InterPro" id="IPR000514">
    <property type="entry name" value="Glyco_hydro_39"/>
</dbReference>
<reference evidence="6 7" key="1">
    <citation type="submission" date="2022-03" db="EMBL/GenBank/DDBJ databases">
        <title>Pseudonocardia alaer sp. nov., a novel actinomycete isolated from reed forest soil.</title>
        <authorList>
            <person name="Wang L."/>
        </authorList>
    </citation>
    <scope>NUCLEOTIDE SEQUENCE [LARGE SCALE GENOMIC DNA]</scope>
    <source>
        <strain evidence="6 7">Y-16303</strain>
    </source>
</reference>
<dbReference type="EMBL" id="JAKXMK010000009">
    <property type="protein sequence ID" value="MCH6166318.1"/>
    <property type="molecule type" value="Genomic_DNA"/>
</dbReference>
<dbReference type="PANTHER" id="PTHR12631:SF8">
    <property type="entry name" value="ALPHA-L-IDURONIDASE"/>
    <property type="match status" value="1"/>
</dbReference>
<evidence type="ECO:0000313" key="6">
    <source>
        <dbReference type="EMBL" id="MCH6166318.1"/>
    </source>
</evidence>
<dbReference type="Gene3D" id="3.20.20.80">
    <property type="entry name" value="Glycosidases"/>
    <property type="match status" value="1"/>
</dbReference>
<evidence type="ECO:0000256" key="3">
    <source>
        <dbReference type="ARBA" id="ARBA00023295"/>
    </source>
</evidence>
<organism evidence="6 7">
    <name type="scientific">Pseudonocardia alaniniphila</name>
    <dbReference type="NCBI Taxonomy" id="75291"/>
    <lineage>
        <taxon>Bacteria</taxon>
        <taxon>Bacillati</taxon>
        <taxon>Actinomycetota</taxon>
        <taxon>Actinomycetes</taxon>
        <taxon>Pseudonocardiales</taxon>
        <taxon>Pseudonocardiaceae</taxon>
        <taxon>Pseudonocardia</taxon>
    </lineage>
</organism>
<dbReference type="Proteomes" id="UP001299970">
    <property type="component" value="Unassembled WGS sequence"/>
</dbReference>
<dbReference type="InterPro" id="IPR017853">
    <property type="entry name" value="GH"/>
</dbReference>
<evidence type="ECO:0000256" key="4">
    <source>
        <dbReference type="SAM" id="MobiDB-lite"/>
    </source>
</evidence>
<evidence type="ECO:0000256" key="2">
    <source>
        <dbReference type="ARBA" id="ARBA00022801"/>
    </source>
</evidence>
<name>A0ABS9TD46_9PSEU</name>
<proteinExistence type="inferred from homology"/>
<dbReference type="InterPro" id="IPR051923">
    <property type="entry name" value="Glycosyl_Hydrolase_39"/>
</dbReference>
<evidence type="ECO:0000256" key="1">
    <source>
        <dbReference type="ARBA" id="ARBA00008875"/>
    </source>
</evidence>
<dbReference type="PRINTS" id="PR00745">
    <property type="entry name" value="GLHYDRLASE39"/>
</dbReference>
<dbReference type="Gene3D" id="2.60.40.1500">
    <property type="entry name" value="Glycosyl hydrolase domain, family 39"/>
    <property type="match status" value="1"/>
</dbReference>
<feature type="compositionally biased region" description="Polar residues" evidence="4">
    <location>
        <begin position="1"/>
        <end position="12"/>
    </location>
</feature>
<feature type="region of interest" description="Disordered" evidence="4">
    <location>
        <begin position="1"/>
        <end position="45"/>
    </location>
</feature>
<keyword evidence="7" id="KW-1185">Reference proteome</keyword>
<dbReference type="PANTHER" id="PTHR12631">
    <property type="entry name" value="ALPHA-L-IDURONIDASE"/>
    <property type="match status" value="1"/>
</dbReference>
<sequence length="595" mass="65127">MTSDPQQIDTDGSGNGAADPAAEKNTSGSGVQAVPYTPADPDAPHVRTARVTVDAGDDRGVLDRPWASLGYDEINWTYTPQGRRTLGTIGGFAETPYHVRPHYIFNSGTGLGLLHWGSGNVYHEDADGNPFYDFTIADLTYDTIVGTGHHPLVELAFTPRALVPDRAKEEFAFESSPTLYSEYEAGWWSYPPKDYAKWGGLVAALAQHCLERYGEEEMSHWLWELWNEPDISYWRGTPEEFHDLYEVAAKAIRSVLPTARVGGPTVTGGDKGVTFLRGFLTACSERDLPLDFVSFHTKGAAFSPWRTYGPIGAPAPTKQSPSMAKMLREIDRMLAVMEEFPAYTGLPAIVDECDASVPAHWGIYDNANFAYRNNEYYPVFQAKLMKKVLDLNARHAAQVAEATTWSFSMEGERYFEGTRSFVTASGIEKPLMNAYRAFAQLGDRRIGATSDAAVAVDDLTVVGAGLAEEVDVLAGRSSADGRVAVLVWRHADDQYAEDDAPTVVDLQVDGLTPGAWTLQHWRIDRDHSNSHTVWQSVGAPQDPTAEQLATITQRQGLERLADDVRVTADGGALTLQVQLPLPSLSLLVLIPGEGA</sequence>
<feature type="domain" description="Glycosyl hydrolases family 39 N-terminal catalytic" evidence="5">
    <location>
        <begin position="120"/>
        <end position="552"/>
    </location>
</feature>
<evidence type="ECO:0000259" key="5">
    <source>
        <dbReference type="Pfam" id="PF01229"/>
    </source>
</evidence>
<accession>A0ABS9TD46</accession>
<comment type="caution">
    <text evidence="6">The sequence shown here is derived from an EMBL/GenBank/DDBJ whole genome shotgun (WGS) entry which is preliminary data.</text>
</comment>
<dbReference type="RefSeq" id="WP_241036352.1">
    <property type="nucleotide sequence ID" value="NZ_BAAAJF010000002.1"/>
</dbReference>
<dbReference type="SUPFAM" id="SSF51011">
    <property type="entry name" value="Glycosyl hydrolase domain"/>
    <property type="match status" value="1"/>
</dbReference>
<evidence type="ECO:0000313" key="7">
    <source>
        <dbReference type="Proteomes" id="UP001299970"/>
    </source>
</evidence>
<dbReference type="InterPro" id="IPR049166">
    <property type="entry name" value="GH39_cat"/>
</dbReference>
<protein>
    <submittedName>
        <fullName evidence="6">Glycosyl hydrolase</fullName>
    </submittedName>
</protein>
<keyword evidence="3" id="KW-0326">Glycosidase</keyword>
<keyword evidence="2 6" id="KW-0378">Hydrolase</keyword>
<dbReference type="GO" id="GO:0016787">
    <property type="term" value="F:hydrolase activity"/>
    <property type="evidence" value="ECO:0007669"/>
    <property type="project" value="UniProtKB-KW"/>
</dbReference>